<sequence length="821" mass="95703">MALLPSGSAPKEVELVVIETKSFSLVIKGRPFHERYEGLQQYRRLDFHDVMQFDYHGESVEEVLVFDVEQQALVSYSNQRPIFFENSVYQVIVSPKEERELSFYHEHQSLRKAISRVSIGTSYLLMGNLQFQNEVGLSTFEIRDEKQTLLEVTIEVFPSKLDYKRDYQRLLEEVNDEIYNLAFHFLKKTYLGAQIKLDGQPSLAEFYRLITVHFQSFLQAIDRIERQPHHKLMKKHERVRGDQLQRLDSTGRSYLRKNAQLFVEVNQGLTINGRNVMPREGLNIKKELTYDTAENRYVKWMITRLIDKLEFLCEKLSNKKWPKTETDAELLDKVKGMIHKLTRKKKNPFWKEIGALDRSVMSLVLQMAPGYRDAFQIYLTVSKGLALQGKLYQMSVKDVAELYECWTFLKLGQLLQRKYTQVSQDVVKVNRDGLFVRLDTNQSAKRVFKHPVTNEKITLTYQMTEKNPTTTQKPDSVLSIEKQGKDYVYNYVFDAKYRIDFAVKDSYYGGKYNTPGPLEEDINTMHRYRDSIVAKQKGPYERTAFGAYVLFPWEDEASYADHHFYKSIDEVNIGGLPFLPSATDLVEQFVERLIEKSPEEIQAEGILPRGTRADFVSALEEKVLVGVVSTEHQYRKCMQDASFVLEAGALKRGWQEAKYVALYVSKEVGIQNGVWNYGEIRDVNVRDDGSVCFFVKSWVNLPVLIKPVHYGIAGYAMTTLFQLKEAKELPELFMKSKDEMAVWRMLRRVSDRIQVELDSKHLDQANSIEKYRFKDVEIRMNRLENRVEIVKGEVQKVVEYDELRKKPSGMFREVLKVVEGD</sequence>
<keyword evidence="3" id="KW-1185">Reference proteome</keyword>
<name>A0A1X9MBV0_9BACI</name>
<proteinExistence type="predicted"/>
<dbReference type="Pfam" id="PF04411">
    <property type="entry name" value="PDDEXK_7"/>
    <property type="match status" value="1"/>
</dbReference>
<dbReference type="Proteomes" id="UP000193006">
    <property type="component" value="Chromosome"/>
</dbReference>
<protein>
    <recommendedName>
        <fullName evidence="1">DUF2357 domain-containing protein</fullName>
    </recommendedName>
</protein>
<dbReference type="EMBL" id="CP020814">
    <property type="protein sequence ID" value="ARK30124.1"/>
    <property type="molecule type" value="Genomic_DNA"/>
</dbReference>
<dbReference type="KEGG" id="bkw:BkAM31D_09785"/>
<reference evidence="2 3" key="1">
    <citation type="submission" date="2017-04" db="EMBL/GenBank/DDBJ databases">
        <title>Bacillus krulwichiae AM31D Genome sequencing and assembly.</title>
        <authorList>
            <person name="Krulwich T.A."/>
            <person name="Anastor L."/>
            <person name="Ehrlich R."/>
            <person name="Ehrlich G.D."/>
            <person name="Janto B."/>
        </authorList>
    </citation>
    <scope>NUCLEOTIDE SEQUENCE [LARGE SCALE GENOMIC DNA]</scope>
    <source>
        <strain evidence="2 3">AM31D</strain>
    </source>
</reference>
<gene>
    <name evidence="2" type="ORF">BkAM31D_09785</name>
</gene>
<evidence type="ECO:0000313" key="3">
    <source>
        <dbReference type="Proteomes" id="UP000193006"/>
    </source>
</evidence>
<accession>A0A1X9MBV0</accession>
<dbReference type="STRING" id="199441.BkAM31D_09785"/>
<organism evidence="2 3">
    <name type="scientific">Halalkalibacter krulwichiae</name>
    <dbReference type="NCBI Taxonomy" id="199441"/>
    <lineage>
        <taxon>Bacteria</taxon>
        <taxon>Bacillati</taxon>
        <taxon>Bacillota</taxon>
        <taxon>Bacilli</taxon>
        <taxon>Bacillales</taxon>
        <taxon>Bacillaceae</taxon>
        <taxon>Halalkalibacter</taxon>
    </lineage>
</organism>
<dbReference type="InterPro" id="IPR007505">
    <property type="entry name" value="PDDEXK_7"/>
</dbReference>
<dbReference type="Pfam" id="PF09823">
    <property type="entry name" value="DUF2357"/>
    <property type="match status" value="1"/>
</dbReference>
<feature type="domain" description="DUF2357" evidence="1">
    <location>
        <begin position="126"/>
        <end position="378"/>
    </location>
</feature>
<evidence type="ECO:0000259" key="1">
    <source>
        <dbReference type="Pfam" id="PF09823"/>
    </source>
</evidence>
<evidence type="ECO:0000313" key="2">
    <source>
        <dbReference type="EMBL" id="ARK30124.1"/>
    </source>
</evidence>
<dbReference type="InterPro" id="IPR018633">
    <property type="entry name" value="DUF2357"/>
</dbReference>
<dbReference type="AlphaFoldDB" id="A0A1X9MBV0"/>
<dbReference type="RefSeq" id="WP_066160269.1">
    <property type="nucleotide sequence ID" value="NZ_CP020814.1"/>
</dbReference>